<reference evidence="3" key="1">
    <citation type="submission" date="2016-11" db="EMBL/GenBank/DDBJ databases">
        <authorList>
            <person name="Jaros S."/>
            <person name="Januszkiewicz K."/>
            <person name="Wedrychowicz H."/>
        </authorList>
    </citation>
    <scope>NUCLEOTIDE SEQUENCE [LARGE SCALE GENOMIC DNA]</scope>
    <source>
        <strain evidence="3">DSM 4029</strain>
    </source>
</reference>
<proteinExistence type="predicted"/>
<dbReference type="GO" id="GO:0006352">
    <property type="term" value="P:DNA-templated transcription initiation"/>
    <property type="evidence" value="ECO:0007669"/>
    <property type="project" value="InterPro"/>
</dbReference>
<name>A0AAQ1RX39_9FIRM</name>
<dbReference type="InterPro" id="IPR013249">
    <property type="entry name" value="RNA_pol_sigma70_r4_t2"/>
</dbReference>
<comment type="caution">
    <text evidence="2">The sequence shown here is derived from an EMBL/GenBank/DDBJ whole genome shotgun (WGS) entry which is preliminary data.</text>
</comment>
<dbReference type="InterPro" id="IPR036388">
    <property type="entry name" value="WH-like_DNA-bd_sf"/>
</dbReference>
<dbReference type="GO" id="GO:0016987">
    <property type="term" value="F:sigma factor activity"/>
    <property type="evidence" value="ECO:0007669"/>
    <property type="project" value="InterPro"/>
</dbReference>
<dbReference type="SUPFAM" id="SSF88659">
    <property type="entry name" value="Sigma3 and sigma4 domains of RNA polymerase sigma factors"/>
    <property type="match status" value="1"/>
</dbReference>
<evidence type="ECO:0000259" key="1">
    <source>
        <dbReference type="Pfam" id="PF08281"/>
    </source>
</evidence>
<organism evidence="2 3">
    <name type="scientific">Bittarella massiliensis</name>
    <name type="common">ex Durand et al. 2017</name>
    <dbReference type="NCBI Taxonomy" id="1720313"/>
    <lineage>
        <taxon>Bacteria</taxon>
        <taxon>Bacillati</taxon>
        <taxon>Bacillota</taxon>
        <taxon>Clostridia</taxon>
        <taxon>Eubacteriales</taxon>
        <taxon>Oscillospiraceae</taxon>
        <taxon>Bittarella (ex Durand et al. 2017)</taxon>
    </lineage>
</organism>
<dbReference type="InterPro" id="IPR013324">
    <property type="entry name" value="RNA_pol_sigma_r3/r4-like"/>
</dbReference>
<dbReference type="EMBL" id="FQVY01000006">
    <property type="protein sequence ID" value="SHG60487.1"/>
    <property type="molecule type" value="Genomic_DNA"/>
</dbReference>
<protein>
    <submittedName>
        <fullName evidence="2">RNA polymerase sigma-70 factor, ECF subfamily</fullName>
    </submittedName>
</protein>
<gene>
    <name evidence="2" type="ORF">SAMN05444424_2788</name>
</gene>
<dbReference type="RefSeq" id="WP_044993470.1">
    <property type="nucleotide sequence ID" value="NZ_FQVY01000006.1"/>
</dbReference>
<sequence>MQKINLRDLYPDVYKTDVFVEVAEEILAVIQNSQQTDASYERRKFRHKAHYSLDREDGIENDALARPLTPEEVLEQKQLRKEVYTALMQLPAIQARRIYARFYLGMAVKEIAQIEGVDRRRVWASIRRGLKKLAYLLDANK</sequence>
<dbReference type="Gene3D" id="1.10.10.10">
    <property type="entry name" value="Winged helix-like DNA-binding domain superfamily/Winged helix DNA-binding domain"/>
    <property type="match status" value="1"/>
</dbReference>
<dbReference type="Proteomes" id="UP000184089">
    <property type="component" value="Unassembled WGS sequence"/>
</dbReference>
<feature type="domain" description="RNA polymerase sigma factor 70 region 4 type 2" evidence="1">
    <location>
        <begin position="81"/>
        <end position="133"/>
    </location>
</feature>
<dbReference type="Pfam" id="PF08281">
    <property type="entry name" value="Sigma70_r4_2"/>
    <property type="match status" value="1"/>
</dbReference>
<accession>A0AAQ1RX39</accession>
<dbReference type="AlphaFoldDB" id="A0AAQ1RX39"/>
<evidence type="ECO:0000313" key="3">
    <source>
        <dbReference type="Proteomes" id="UP000184089"/>
    </source>
</evidence>
<evidence type="ECO:0000313" key="2">
    <source>
        <dbReference type="EMBL" id="SHG60487.1"/>
    </source>
</evidence>
<dbReference type="GO" id="GO:0003677">
    <property type="term" value="F:DNA binding"/>
    <property type="evidence" value="ECO:0007669"/>
    <property type="project" value="InterPro"/>
</dbReference>